<dbReference type="EMBL" id="LAQJ01000044">
    <property type="protein sequence ID" value="KKO20916.1"/>
    <property type="molecule type" value="Genomic_DNA"/>
</dbReference>
<evidence type="ECO:0000313" key="2">
    <source>
        <dbReference type="EMBL" id="KKO20916.1"/>
    </source>
</evidence>
<evidence type="ECO:0000256" key="1">
    <source>
        <dbReference type="SAM" id="Coils"/>
    </source>
</evidence>
<keyword evidence="3" id="KW-1185">Reference proteome</keyword>
<organism evidence="2 3">
    <name type="scientific">Candidatus Brocadia fulgida</name>
    <dbReference type="NCBI Taxonomy" id="380242"/>
    <lineage>
        <taxon>Bacteria</taxon>
        <taxon>Pseudomonadati</taxon>
        <taxon>Planctomycetota</taxon>
        <taxon>Candidatus Brocadiia</taxon>
        <taxon>Candidatus Brocadiales</taxon>
        <taxon>Candidatus Brocadiaceae</taxon>
        <taxon>Candidatus Brocadia</taxon>
    </lineage>
</organism>
<evidence type="ECO:0000313" key="3">
    <source>
        <dbReference type="Proteomes" id="UP000034954"/>
    </source>
</evidence>
<reference evidence="2 3" key="1">
    <citation type="journal article" date="2013" name="BMC Microbiol.">
        <title>Identification of the type II cytochrome c maturation pathway in anammox bacteria by comparative genomics.</title>
        <authorList>
            <person name="Ferousi C."/>
            <person name="Speth D.R."/>
            <person name="Reimann J."/>
            <person name="Op den Camp H.J."/>
            <person name="Allen J.W."/>
            <person name="Keltjens J.T."/>
            <person name="Jetten M.S."/>
        </authorList>
    </citation>
    <scope>NUCLEOTIDE SEQUENCE [LARGE SCALE GENOMIC DNA]</scope>
    <source>
        <strain evidence="2">RU1</strain>
    </source>
</reference>
<comment type="caution">
    <text evidence="2">The sequence shown here is derived from an EMBL/GenBank/DDBJ whole genome shotgun (WGS) entry which is preliminary data.</text>
</comment>
<dbReference type="Proteomes" id="UP000034954">
    <property type="component" value="Unassembled WGS sequence"/>
</dbReference>
<name>A0A0M2V182_9BACT</name>
<protein>
    <submittedName>
        <fullName evidence="2">Uncharacterized protein</fullName>
    </submittedName>
</protein>
<sequence>MQEISMREYCMRTCHKPVAALRHKGARTHTFNISGCLIPKGGKEYGLSSVVYERWEVKVKGVKEVKKVQVDGKKHLVMAEDAEIEKLLQRGLSLKKKIKDLDEELDSIQERIIEIARDRREETTTVTLGGITARAVVTFRESYIVKDEVEDIKIPLGPLFEMFFEKKSEYKTTADFKKFMESDHALGIEAPEKVKAAILKYVSVKETKPYLKMEEKTDGK</sequence>
<dbReference type="AlphaFoldDB" id="A0A0M2V182"/>
<keyword evidence="1" id="KW-0175">Coiled coil</keyword>
<gene>
    <name evidence="2" type="ORF">BROFUL_00349</name>
</gene>
<proteinExistence type="predicted"/>
<accession>A0A0M2V182</accession>
<feature type="coiled-coil region" evidence="1">
    <location>
        <begin position="84"/>
        <end position="118"/>
    </location>
</feature>